<feature type="domain" description="Thioredoxin" evidence="6">
    <location>
        <begin position="131"/>
        <end position="268"/>
    </location>
</feature>
<dbReference type="PROSITE" id="PS51352">
    <property type="entry name" value="THIOREDOXIN_2"/>
    <property type="match status" value="1"/>
</dbReference>
<dbReference type="RefSeq" id="WP_150578538.1">
    <property type="nucleotide sequence ID" value="NZ_CABPSN010000014.1"/>
</dbReference>
<evidence type="ECO:0000313" key="8">
    <source>
        <dbReference type="Proteomes" id="UP000366819"/>
    </source>
</evidence>
<dbReference type="InterPro" id="IPR000866">
    <property type="entry name" value="AhpC/TSA"/>
</dbReference>
<protein>
    <submittedName>
        <fullName evidence="7">Redoxin</fullName>
    </submittedName>
</protein>
<dbReference type="Proteomes" id="UP000366819">
    <property type="component" value="Unassembled WGS sequence"/>
</dbReference>
<dbReference type="GO" id="GO:0017004">
    <property type="term" value="P:cytochrome complex assembly"/>
    <property type="evidence" value="ECO:0007669"/>
    <property type="project" value="UniProtKB-KW"/>
</dbReference>
<feature type="transmembrane region" description="Helical" evidence="5">
    <location>
        <begin position="41"/>
        <end position="61"/>
    </location>
</feature>
<dbReference type="InterPro" id="IPR013766">
    <property type="entry name" value="Thioredoxin_domain"/>
</dbReference>
<evidence type="ECO:0000256" key="2">
    <source>
        <dbReference type="ARBA" id="ARBA00022748"/>
    </source>
</evidence>
<keyword evidence="4" id="KW-0676">Redox-active center</keyword>
<dbReference type="GO" id="GO:0042158">
    <property type="term" value="P:lipoprotein biosynthetic process"/>
    <property type="evidence" value="ECO:0007669"/>
    <property type="project" value="InterPro"/>
</dbReference>
<evidence type="ECO:0000259" key="6">
    <source>
        <dbReference type="PROSITE" id="PS51352"/>
    </source>
</evidence>
<dbReference type="Gene3D" id="3.40.30.10">
    <property type="entry name" value="Glutaredoxin"/>
    <property type="match status" value="1"/>
</dbReference>
<name>A0A5E4Z9T8_9BURK</name>
<gene>
    <name evidence="7" type="ORF">PAQ31011_05279</name>
</gene>
<sequence length="281" mass="30582">MIGLGPFSAKTAALAAAAVLAWLVARYLLRKTDAPSRRAGASVLLDALFIGLFVARAAYVIRWWPEYAARPWSFVAIGDGGFNVWAGALAALAWGLWRTRRDRTQRRPMLAGMAAGLAIWGVMLTGLSVALRDAPPLPSLTLSTLDGRAVALDSHRGQPIVMNLWASWCPPCRREMPVLAQAQTDYPGVRFLMINQGESAQTVAEFVQSQGLTFDHLLLDPQSQAMHAAGARALPTTLYFDTTGRLVEAHLGELTAARLRDTLHRHLEQTPTSRTASTSKE</sequence>
<dbReference type="SUPFAM" id="SSF52833">
    <property type="entry name" value="Thioredoxin-like"/>
    <property type="match status" value="1"/>
</dbReference>
<dbReference type="CDD" id="cd02966">
    <property type="entry name" value="TlpA_like_family"/>
    <property type="match status" value="1"/>
</dbReference>
<dbReference type="Pfam" id="PF01790">
    <property type="entry name" value="LGT"/>
    <property type="match status" value="1"/>
</dbReference>
<keyword evidence="3" id="KW-1015">Disulfide bond</keyword>
<evidence type="ECO:0000256" key="1">
    <source>
        <dbReference type="ARBA" id="ARBA00004196"/>
    </source>
</evidence>
<evidence type="ECO:0000256" key="5">
    <source>
        <dbReference type="SAM" id="Phobius"/>
    </source>
</evidence>
<keyword evidence="5" id="KW-0812">Transmembrane</keyword>
<dbReference type="GO" id="GO:0005886">
    <property type="term" value="C:plasma membrane"/>
    <property type="evidence" value="ECO:0007669"/>
    <property type="project" value="InterPro"/>
</dbReference>
<dbReference type="InterPro" id="IPR036249">
    <property type="entry name" value="Thioredoxin-like_sf"/>
</dbReference>
<dbReference type="Pfam" id="PF00578">
    <property type="entry name" value="AhpC-TSA"/>
    <property type="match status" value="1"/>
</dbReference>
<keyword evidence="5" id="KW-1133">Transmembrane helix</keyword>
<organism evidence="7 8">
    <name type="scientific">Pandoraea aquatica</name>
    <dbReference type="NCBI Taxonomy" id="2508290"/>
    <lineage>
        <taxon>Bacteria</taxon>
        <taxon>Pseudomonadati</taxon>
        <taxon>Pseudomonadota</taxon>
        <taxon>Betaproteobacteria</taxon>
        <taxon>Burkholderiales</taxon>
        <taxon>Burkholderiaceae</taxon>
        <taxon>Pandoraea</taxon>
    </lineage>
</organism>
<dbReference type="OrthoDB" id="9811352at2"/>
<dbReference type="InterPro" id="IPR050553">
    <property type="entry name" value="Thioredoxin_ResA/DsbE_sf"/>
</dbReference>
<dbReference type="InterPro" id="IPR017937">
    <property type="entry name" value="Thioredoxin_CS"/>
</dbReference>
<dbReference type="GO" id="GO:0016209">
    <property type="term" value="F:antioxidant activity"/>
    <property type="evidence" value="ECO:0007669"/>
    <property type="project" value="InterPro"/>
</dbReference>
<dbReference type="PANTHER" id="PTHR42852:SF6">
    <property type="entry name" value="THIOL:DISULFIDE INTERCHANGE PROTEIN DSBE"/>
    <property type="match status" value="1"/>
</dbReference>
<evidence type="ECO:0000256" key="4">
    <source>
        <dbReference type="ARBA" id="ARBA00023284"/>
    </source>
</evidence>
<comment type="subcellular location">
    <subcellularLocation>
        <location evidence="1">Cell envelope</location>
    </subcellularLocation>
</comment>
<dbReference type="AlphaFoldDB" id="A0A5E4Z9T8"/>
<evidence type="ECO:0000313" key="7">
    <source>
        <dbReference type="EMBL" id="VVE57969.1"/>
    </source>
</evidence>
<reference evidence="7 8" key="1">
    <citation type="submission" date="2019-08" db="EMBL/GenBank/DDBJ databases">
        <authorList>
            <person name="Peeters C."/>
        </authorList>
    </citation>
    <scope>NUCLEOTIDE SEQUENCE [LARGE SCALE GENOMIC DNA]</scope>
    <source>
        <strain evidence="7 8">LMG 31011</strain>
    </source>
</reference>
<dbReference type="GO" id="GO:0015036">
    <property type="term" value="F:disulfide oxidoreductase activity"/>
    <property type="evidence" value="ECO:0007669"/>
    <property type="project" value="UniProtKB-ARBA"/>
</dbReference>
<accession>A0A5E4Z9T8</accession>
<dbReference type="PANTHER" id="PTHR42852">
    <property type="entry name" value="THIOL:DISULFIDE INTERCHANGE PROTEIN DSBE"/>
    <property type="match status" value="1"/>
</dbReference>
<feature type="transmembrane region" description="Helical" evidence="5">
    <location>
        <begin position="73"/>
        <end position="97"/>
    </location>
</feature>
<dbReference type="PROSITE" id="PS00194">
    <property type="entry name" value="THIOREDOXIN_1"/>
    <property type="match status" value="1"/>
</dbReference>
<dbReference type="InterPro" id="IPR001640">
    <property type="entry name" value="Lgt"/>
</dbReference>
<dbReference type="EMBL" id="CABPSN010000014">
    <property type="protein sequence ID" value="VVE57969.1"/>
    <property type="molecule type" value="Genomic_DNA"/>
</dbReference>
<dbReference type="GO" id="GO:0008961">
    <property type="term" value="F:phosphatidylglycerol-prolipoprotein diacylglyceryl transferase activity"/>
    <property type="evidence" value="ECO:0007669"/>
    <property type="project" value="InterPro"/>
</dbReference>
<keyword evidence="8" id="KW-1185">Reference proteome</keyword>
<feature type="transmembrane region" description="Helical" evidence="5">
    <location>
        <begin position="109"/>
        <end position="131"/>
    </location>
</feature>
<evidence type="ECO:0000256" key="3">
    <source>
        <dbReference type="ARBA" id="ARBA00023157"/>
    </source>
</evidence>
<keyword evidence="2" id="KW-0201">Cytochrome c-type biogenesis</keyword>
<proteinExistence type="predicted"/>
<feature type="transmembrane region" description="Helical" evidence="5">
    <location>
        <begin position="12"/>
        <end position="29"/>
    </location>
</feature>
<dbReference type="GO" id="GO:0030313">
    <property type="term" value="C:cell envelope"/>
    <property type="evidence" value="ECO:0007669"/>
    <property type="project" value="UniProtKB-SubCell"/>
</dbReference>
<keyword evidence="5" id="KW-0472">Membrane</keyword>